<dbReference type="EMBL" id="JADFTS010000007">
    <property type="protein sequence ID" value="KAF9598882.1"/>
    <property type="molecule type" value="Genomic_DNA"/>
</dbReference>
<accession>A0A835LND9</accession>
<comment type="caution">
    <text evidence="2">The sequence shown here is derived from an EMBL/GenBank/DDBJ whole genome shotgun (WGS) entry which is preliminary data.</text>
</comment>
<name>A0A835LND9_9MAGN</name>
<keyword evidence="1" id="KW-1133">Transmembrane helix</keyword>
<sequence length="130" mass="14593">MDQKEVGFNYQQKRWDSWQHQQHLSCYMFTVSSCSQQMLSNFAVSLLRQVLKLGASITPLLVVLGRLSSSVSFLIFGVFAIFIGILTLILPETRNSSLYETLEQQEEEEVCASPKDVAACISPVIAEEIS</sequence>
<feature type="transmembrane region" description="Helical" evidence="1">
    <location>
        <begin position="71"/>
        <end position="90"/>
    </location>
</feature>
<organism evidence="2 3">
    <name type="scientific">Coptis chinensis</name>
    <dbReference type="NCBI Taxonomy" id="261450"/>
    <lineage>
        <taxon>Eukaryota</taxon>
        <taxon>Viridiplantae</taxon>
        <taxon>Streptophyta</taxon>
        <taxon>Embryophyta</taxon>
        <taxon>Tracheophyta</taxon>
        <taxon>Spermatophyta</taxon>
        <taxon>Magnoliopsida</taxon>
        <taxon>Ranunculales</taxon>
        <taxon>Ranunculaceae</taxon>
        <taxon>Coptidoideae</taxon>
        <taxon>Coptis</taxon>
    </lineage>
</organism>
<reference evidence="2 3" key="1">
    <citation type="submission" date="2020-10" db="EMBL/GenBank/DDBJ databases">
        <title>The Coptis chinensis genome and diversification of protoberbering-type alkaloids.</title>
        <authorList>
            <person name="Wang B."/>
            <person name="Shu S."/>
            <person name="Song C."/>
            <person name="Liu Y."/>
        </authorList>
    </citation>
    <scope>NUCLEOTIDE SEQUENCE [LARGE SCALE GENOMIC DNA]</scope>
    <source>
        <strain evidence="2">HL-2020</strain>
        <tissue evidence="2">Leaf</tissue>
    </source>
</reference>
<dbReference type="AlphaFoldDB" id="A0A835LND9"/>
<evidence type="ECO:0000256" key="1">
    <source>
        <dbReference type="SAM" id="Phobius"/>
    </source>
</evidence>
<keyword evidence="1" id="KW-0472">Membrane</keyword>
<dbReference type="Proteomes" id="UP000631114">
    <property type="component" value="Unassembled WGS sequence"/>
</dbReference>
<protein>
    <submittedName>
        <fullName evidence="2">Uncharacterized protein</fullName>
    </submittedName>
</protein>
<dbReference type="PROSITE" id="PS51257">
    <property type="entry name" value="PROKAR_LIPOPROTEIN"/>
    <property type="match status" value="1"/>
</dbReference>
<keyword evidence="3" id="KW-1185">Reference proteome</keyword>
<gene>
    <name evidence="2" type="ORF">IFM89_032736</name>
</gene>
<evidence type="ECO:0000313" key="2">
    <source>
        <dbReference type="EMBL" id="KAF9598882.1"/>
    </source>
</evidence>
<dbReference type="OrthoDB" id="3936150at2759"/>
<evidence type="ECO:0000313" key="3">
    <source>
        <dbReference type="Proteomes" id="UP000631114"/>
    </source>
</evidence>
<keyword evidence="1" id="KW-0812">Transmembrane</keyword>
<proteinExistence type="predicted"/>